<sequence length="193" mass="20177">MVVERSTKSVAGGFANSRHMRRSTSSQPKDSANDSNNCGSRPTRRRPSMRTRGAASRVGCHLTMLQSSAGASSTSAGGGGRSCGQNSSSRIENDSAKASSSSLSLRGFMQVDSLRQNATNHPAATRDCPFKNAPLRRSGALDCSLPNPQKSNSNASLEPTSMPCAAQCCTTASISARIPDRSGGKPNSTARLR</sequence>
<feature type="compositionally biased region" description="Polar residues" evidence="1">
    <location>
        <begin position="146"/>
        <end position="159"/>
    </location>
</feature>
<name>A0A5C5ZI28_9BACT</name>
<protein>
    <submittedName>
        <fullName evidence="2">Uncharacterized protein</fullName>
    </submittedName>
</protein>
<accession>A0A5C5ZI28</accession>
<feature type="compositionally biased region" description="Polar residues" evidence="1">
    <location>
        <begin position="23"/>
        <end position="38"/>
    </location>
</feature>
<comment type="caution">
    <text evidence="2">The sequence shown here is derived from an EMBL/GenBank/DDBJ whole genome shotgun (WGS) entry which is preliminary data.</text>
</comment>
<dbReference type="AlphaFoldDB" id="A0A5C5ZI28"/>
<feature type="region of interest" description="Disordered" evidence="1">
    <location>
        <begin position="139"/>
        <end position="159"/>
    </location>
</feature>
<evidence type="ECO:0000313" key="2">
    <source>
        <dbReference type="EMBL" id="TWT87014.1"/>
    </source>
</evidence>
<dbReference type="EMBL" id="SJPN01000037">
    <property type="protein sequence ID" value="TWT87014.1"/>
    <property type="molecule type" value="Genomic_DNA"/>
</dbReference>
<proteinExistence type="predicted"/>
<evidence type="ECO:0000313" key="3">
    <source>
        <dbReference type="Proteomes" id="UP000320176"/>
    </source>
</evidence>
<evidence type="ECO:0000256" key="1">
    <source>
        <dbReference type="SAM" id="MobiDB-lite"/>
    </source>
</evidence>
<dbReference type="Proteomes" id="UP000320176">
    <property type="component" value="Unassembled WGS sequence"/>
</dbReference>
<feature type="region of interest" description="Disordered" evidence="1">
    <location>
        <begin position="1"/>
        <end position="103"/>
    </location>
</feature>
<gene>
    <name evidence="2" type="ORF">Pla52n_70390</name>
</gene>
<reference evidence="2 3" key="1">
    <citation type="submission" date="2019-02" db="EMBL/GenBank/DDBJ databases">
        <title>Deep-cultivation of Planctomycetes and their phenomic and genomic characterization uncovers novel biology.</title>
        <authorList>
            <person name="Wiegand S."/>
            <person name="Jogler M."/>
            <person name="Boedeker C."/>
            <person name="Pinto D."/>
            <person name="Vollmers J."/>
            <person name="Rivas-Marin E."/>
            <person name="Kohn T."/>
            <person name="Peeters S.H."/>
            <person name="Heuer A."/>
            <person name="Rast P."/>
            <person name="Oberbeckmann S."/>
            <person name="Bunk B."/>
            <person name="Jeske O."/>
            <person name="Meyerdierks A."/>
            <person name="Storesund J.E."/>
            <person name="Kallscheuer N."/>
            <person name="Luecker S."/>
            <person name="Lage O.M."/>
            <person name="Pohl T."/>
            <person name="Merkel B.J."/>
            <person name="Hornburger P."/>
            <person name="Mueller R.-W."/>
            <person name="Bruemmer F."/>
            <person name="Labrenz M."/>
            <person name="Spormann A.M."/>
            <person name="Op Den Camp H."/>
            <person name="Overmann J."/>
            <person name="Amann R."/>
            <person name="Jetten M.S.M."/>
            <person name="Mascher T."/>
            <person name="Medema M.H."/>
            <person name="Devos D.P."/>
            <person name="Kaster A.-K."/>
            <person name="Ovreas L."/>
            <person name="Rohde M."/>
            <person name="Galperin M.Y."/>
            <person name="Jogler C."/>
        </authorList>
    </citation>
    <scope>NUCLEOTIDE SEQUENCE [LARGE SCALE GENOMIC DNA]</scope>
    <source>
        <strain evidence="2 3">Pla52n</strain>
    </source>
</reference>
<keyword evidence="3" id="KW-1185">Reference proteome</keyword>
<organism evidence="2 3">
    <name type="scientific">Stieleria varia</name>
    <dbReference type="NCBI Taxonomy" id="2528005"/>
    <lineage>
        <taxon>Bacteria</taxon>
        <taxon>Pseudomonadati</taxon>
        <taxon>Planctomycetota</taxon>
        <taxon>Planctomycetia</taxon>
        <taxon>Pirellulales</taxon>
        <taxon>Pirellulaceae</taxon>
        <taxon>Stieleria</taxon>
    </lineage>
</organism>